<dbReference type="KEGG" id="vab:WPS_26810"/>
<accession>A0AAN1XYS3</accession>
<proteinExistence type="predicted"/>
<dbReference type="Gene3D" id="2.60.40.1880">
    <property type="entry name" value="Invasion associated locus B (IalB) protein"/>
    <property type="match status" value="1"/>
</dbReference>
<dbReference type="AlphaFoldDB" id="A0AAN1XYS3"/>
<protein>
    <submittedName>
        <fullName evidence="2">Invasion-associated locus B family protein</fullName>
    </submittedName>
</protein>
<dbReference type="Pfam" id="PF06776">
    <property type="entry name" value="IalB"/>
    <property type="match status" value="1"/>
</dbReference>
<feature type="chain" id="PRO_5043029345" evidence="1">
    <location>
        <begin position="20"/>
        <end position="183"/>
    </location>
</feature>
<dbReference type="RefSeq" id="WP_317994998.1">
    <property type="nucleotide sequence ID" value="NZ_AP025523.1"/>
</dbReference>
<dbReference type="Proteomes" id="UP001317532">
    <property type="component" value="Chromosome"/>
</dbReference>
<reference evidence="2 3" key="1">
    <citation type="journal article" date="2022" name="ISME Commun">
        <title>Vulcanimicrobium alpinus gen. nov. sp. nov., the first cultivated representative of the candidate phylum 'Eremiobacterota', is a metabolically versatile aerobic anoxygenic phototroph.</title>
        <authorList>
            <person name="Yabe S."/>
            <person name="Muto K."/>
            <person name="Abe K."/>
            <person name="Yokota A."/>
            <person name="Staudigel H."/>
            <person name="Tebo B.M."/>
        </authorList>
    </citation>
    <scope>NUCLEOTIDE SEQUENCE [LARGE SCALE GENOMIC DNA]</scope>
    <source>
        <strain evidence="2 3">WC8-2</strain>
    </source>
</reference>
<evidence type="ECO:0000313" key="2">
    <source>
        <dbReference type="EMBL" id="BDE07405.1"/>
    </source>
</evidence>
<feature type="signal peptide" evidence="1">
    <location>
        <begin position="1"/>
        <end position="19"/>
    </location>
</feature>
<organism evidence="2 3">
    <name type="scientific">Vulcanimicrobium alpinum</name>
    <dbReference type="NCBI Taxonomy" id="3016050"/>
    <lineage>
        <taxon>Bacteria</taxon>
        <taxon>Bacillati</taxon>
        <taxon>Vulcanimicrobiota</taxon>
        <taxon>Vulcanimicrobiia</taxon>
        <taxon>Vulcanimicrobiales</taxon>
        <taxon>Vulcanimicrobiaceae</taxon>
        <taxon>Vulcanimicrobium</taxon>
    </lineage>
</organism>
<name>A0AAN1XYS3_UNVUL</name>
<keyword evidence="1" id="KW-0732">Signal</keyword>
<keyword evidence="3" id="KW-1185">Reference proteome</keyword>
<dbReference type="EMBL" id="AP025523">
    <property type="protein sequence ID" value="BDE07405.1"/>
    <property type="molecule type" value="Genomic_DNA"/>
</dbReference>
<gene>
    <name evidence="2" type="ORF">WPS_26810</name>
</gene>
<evidence type="ECO:0000313" key="3">
    <source>
        <dbReference type="Proteomes" id="UP001317532"/>
    </source>
</evidence>
<sequence length="183" mass="18595">MRLATGMVLFAALGAAANAQTSSPAPATRASAAPAITQQVPQAQISISGWRLQCDSSGGALQCALLDQVTARGGGAISTISITRPADAAAPSALVQVPLGIALSDGIRLGFENGAVQTLSVFTCNRNGCFARAPLGEPTLAAMRAAKLPLRIAYESLADNGAKQTVTITLALDGFAAAYDRLR</sequence>
<evidence type="ECO:0000256" key="1">
    <source>
        <dbReference type="SAM" id="SignalP"/>
    </source>
</evidence>
<dbReference type="InterPro" id="IPR038696">
    <property type="entry name" value="IalB_sf"/>
</dbReference>
<dbReference type="InterPro" id="IPR010642">
    <property type="entry name" value="Invasion_prot_B"/>
</dbReference>